<evidence type="ECO:0000256" key="2">
    <source>
        <dbReference type="ARBA" id="ARBA00007441"/>
    </source>
</evidence>
<comment type="cofactor">
    <cofactor evidence="1">
        <name>pyridoxal 5'-phosphate</name>
        <dbReference type="ChEBI" id="CHEBI:597326"/>
    </cofactor>
</comment>
<dbReference type="InterPro" id="IPR015421">
    <property type="entry name" value="PyrdxlP-dep_Trfase_major"/>
</dbReference>
<dbReference type="EMBL" id="JADJZA010000007">
    <property type="protein sequence ID" value="MBK9297786.1"/>
    <property type="molecule type" value="Genomic_DNA"/>
</dbReference>
<evidence type="ECO:0000259" key="6">
    <source>
        <dbReference type="Pfam" id="PF00155"/>
    </source>
</evidence>
<dbReference type="GO" id="GO:0005737">
    <property type="term" value="C:cytoplasm"/>
    <property type="evidence" value="ECO:0007669"/>
    <property type="project" value="TreeGrafter"/>
</dbReference>
<accession>A0A936NF09</accession>
<organism evidence="7 8">
    <name type="scientific">Candidatus Neomicrothrix subdominans</name>
    <dbReference type="NCBI Taxonomy" id="2954438"/>
    <lineage>
        <taxon>Bacteria</taxon>
        <taxon>Bacillati</taxon>
        <taxon>Actinomycetota</taxon>
        <taxon>Acidimicrobiia</taxon>
        <taxon>Acidimicrobiales</taxon>
        <taxon>Microthrixaceae</taxon>
        <taxon>Candidatus Neomicrothrix</taxon>
    </lineage>
</organism>
<dbReference type="Pfam" id="PF00155">
    <property type="entry name" value="Aminotran_1_2"/>
    <property type="match status" value="1"/>
</dbReference>
<dbReference type="SUPFAM" id="SSF53383">
    <property type="entry name" value="PLP-dependent transferases"/>
    <property type="match status" value="1"/>
</dbReference>
<dbReference type="InterPro" id="IPR015424">
    <property type="entry name" value="PyrdxlP-dep_Trfase"/>
</dbReference>
<keyword evidence="5" id="KW-0663">Pyridoxal phosphate</keyword>
<feature type="domain" description="Aminotransferase class I/classII large" evidence="6">
    <location>
        <begin position="29"/>
        <end position="365"/>
    </location>
</feature>
<dbReference type="Gene3D" id="3.40.640.10">
    <property type="entry name" value="Type I PLP-dependent aspartate aminotransferase-like (Major domain)"/>
    <property type="match status" value="1"/>
</dbReference>
<comment type="similarity">
    <text evidence="2">Belongs to the class-I pyridoxal-phosphate-dependent aminotransferase family.</text>
</comment>
<protein>
    <submittedName>
        <fullName evidence="7">Aminotransferase class I/II-fold pyridoxal phosphate-dependent enzyme</fullName>
    </submittedName>
</protein>
<dbReference type="InterPro" id="IPR004839">
    <property type="entry name" value="Aminotransferase_I/II_large"/>
</dbReference>
<proteinExistence type="inferred from homology"/>
<dbReference type="Proteomes" id="UP000727993">
    <property type="component" value="Unassembled WGS sequence"/>
</dbReference>
<dbReference type="GO" id="GO:0030170">
    <property type="term" value="F:pyridoxal phosphate binding"/>
    <property type="evidence" value="ECO:0007669"/>
    <property type="project" value="InterPro"/>
</dbReference>
<reference evidence="7 8" key="1">
    <citation type="submission" date="2020-10" db="EMBL/GenBank/DDBJ databases">
        <title>Connecting structure to function with the recovery of over 1000 high-quality activated sludge metagenome-assembled genomes encoding full-length rRNA genes using long-read sequencing.</title>
        <authorList>
            <person name="Singleton C.M."/>
            <person name="Petriglieri F."/>
            <person name="Kristensen J.M."/>
            <person name="Kirkegaard R.H."/>
            <person name="Michaelsen T.Y."/>
            <person name="Andersen M.H."/>
            <person name="Karst S.M."/>
            <person name="Dueholm M.S."/>
            <person name="Nielsen P.H."/>
            <person name="Albertsen M."/>
        </authorList>
    </citation>
    <scope>NUCLEOTIDE SEQUENCE [LARGE SCALE GENOMIC DNA]</scope>
    <source>
        <strain evidence="7">Lyne_18-Q3-R50-59_MAXAC.006</strain>
    </source>
</reference>
<evidence type="ECO:0000313" key="8">
    <source>
        <dbReference type="Proteomes" id="UP000727993"/>
    </source>
</evidence>
<dbReference type="InterPro" id="IPR015422">
    <property type="entry name" value="PyrdxlP-dep_Trfase_small"/>
</dbReference>
<gene>
    <name evidence="7" type="ORF">IPN02_13335</name>
</gene>
<comment type="caution">
    <text evidence="7">The sequence shown here is derived from an EMBL/GenBank/DDBJ whole genome shotgun (WGS) entry which is preliminary data.</text>
</comment>
<evidence type="ECO:0000256" key="5">
    <source>
        <dbReference type="ARBA" id="ARBA00022898"/>
    </source>
</evidence>
<dbReference type="FunFam" id="3.40.640.10:FF:000033">
    <property type="entry name" value="Aspartate aminotransferase"/>
    <property type="match status" value="1"/>
</dbReference>
<evidence type="ECO:0000313" key="7">
    <source>
        <dbReference type="EMBL" id="MBK9297786.1"/>
    </source>
</evidence>
<dbReference type="AlphaFoldDB" id="A0A936NF09"/>
<dbReference type="CDD" id="cd00609">
    <property type="entry name" value="AAT_like"/>
    <property type="match status" value="1"/>
</dbReference>
<name>A0A936NF09_9ACTN</name>
<dbReference type="PANTHER" id="PTHR43807">
    <property type="entry name" value="FI04487P"/>
    <property type="match status" value="1"/>
</dbReference>
<keyword evidence="4" id="KW-0808">Transferase</keyword>
<evidence type="ECO:0000256" key="1">
    <source>
        <dbReference type="ARBA" id="ARBA00001933"/>
    </source>
</evidence>
<dbReference type="Gene3D" id="3.90.1150.10">
    <property type="entry name" value="Aspartate Aminotransferase, domain 1"/>
    <property type="match status" value="1"/>
</dbReference>
<keyword evidence="3 7" id="KW-0032">Aminotransferase</keyword>
<evidence type="ECO:0000256" key="3">
    <source>
        <dbReference type="ARBA" id="ARBA00022576"/>
    </source>
</evidence>
<evidence type="ECO:0000256" key="4">
    <source>
        <dbReference type="ARBA" id="ARBA00022679"/>
    </source>
</evidence>
<sequence length="386" mass="40243">MLPPDHPLAGVGTTIFAEMGALAAAHGAINLGQGAPDVDGPVEMIEAAASALRAGPNQYAPGDGIPELRRAIADHQARYYALSVDPDAGVLITVGCTEGIAAALLGVCVPGDEVIALEPSYDSYGAIASLAGAQLVPVTLRPPGWRLNADALSAAVTDRTRAMLINSPHNPTGRVLDETERAAIAHVAVEADLVVITDEVYEHLTFDGNRHVPLATMPGMFERTITLSSAAKTFALTGWKVGWATGPAELIDAVRRTKQFLTYTSSGALQHGVAAGLALGDAPIAEIRSGLVAQRDLLIDVLTDAGFEAPVPEAGYFVVADAAWTGATNGMEFCQRLPEAVGVGAIPLSSFYLQPERAGALVRFAFCKRPDLIAEAGRRLAGLTRP</sequence>
<dbReference type="PANTHER" id="PTHR43807:SF20">
    <property type="entry name" value="FI04487P"/>
    <property type="match status" value="1"/>
</dbReference>
<dbReference type="GO" id="GO:0016212">
    <property type="term" value="F:kynurenine-oxoglutarate transaminase activity"/>
    <property type="evidence" value="ECO:0007669"/>
    <property type="project" value="TreeGrafter"/>
</dbReference>
<dbReference type="InterPro" id="IPR051326">
    <property type="entry name" value="Kynurenine-oxoglutarate_AT"/>
</dbReference>